<evidence type="ECO:0000256" key="3">
    <source>
        <dbReference type="ARBA" id="ARBA00022801"/>
    </source>
</evidence>
<feature type="domain" description="HD" evidence="8">
    <location>
        <begin position="327"/>
        <end position="420"/>
    </location>
</feature>
<dbReference type="SUPFAM" id="SSF54791">
    <property type="entry name" value="Eukaryotic type KH-domain (KH-domain type I)"/>
    <property type="match status" value="1"/>
</dbReference>
<dbReference type="EC" id="3.1.-.-" evidence="5 6"/>
<dbReference type="EMBL" id="PCXO01000005">
    <property type="protein sequence ID" value="PIR41475.1"/>
    <property type="molecule type" value="Genomic_DNA"/>
</dbReference>
<dbReference type="PROSITE" id="PS50084">
    <property type="entry name" value="KH_TYPE_1"/>
    <property type="match status" value="1"/>
</dbReference>
<proteinExistence type="inferred from homology"/>
<keyword evidence="5" id="KW-0812">Transmembrane</keyword>
<dbReference type="InterPro" id="IPR004088">
    <property type="entry name" value="KH_dom_type_1"/>
</dbReference>
<dbReference type="GO" id="GO:0006402">
    <property type="term" value="P:mRNA catabolic process"/>
    <property type="evidence" value="ECO:0007669"/>
    <property type="project" value="UniProtKB-UniRule"/>
</dbReference>
<keyword evidence="5" id="KW-0472">Membrane</keyword>
<comment type="function">
    <text evidence="5">Endoribonuclease that initiates mRNA decay.</text>
</comment>
<reference evidence="9 10" key="1">
    <citation type="submission" date="2017-09" db="EMBL/GenBank/DDBJ databases">
        <title>Depth-based differentiation of microbial function through sediment-hosted aquifers and enrichment of novel symbionts in the deep terrestrial subsurface.</title>
        <authorList>
            <person name="Probst A.J."/>
            <person name="Ladd B."/>
            <person name="Jarett J.K."/>
            <person name="Geller-Mcgrath D.E."/>
            <person name="Sieber C.M."/>
            <person name="Emerson J.B."/>
            <person name="Anantharaman K."/>
            <person name="Thomas B.C."/>
            <person name="Malmstrom R."/>
            <person name="Stieglmeier M."/>
            <person name="Klingl A."/>
            <person name="Woyke T."/>
            <person name="Ryan C.M."/>
            <person name="Banfield J.F."/>
        </authorList>
    </citation>
    <scope>NUCLEOTIDE SEQUENCE [LARGE SCALE GENOMIC DNA]</scope>
    <source>
        <strain evidence="9">CG10_big_fil_rev_8_21_14_0_10_46_23</strain>
    </source>
</reference>
<evidence type="ECO:0000259" key="8">
    <source>
        <dbReference type="PROSITE" id="PS51831"/>
    </source>
</evidence>
<dbReference type="SUPFAM" id="SSF109604">
    <property type="entry name" value="HD-domain/PDEase-like"/>
    <property type="match status" value="1"/>
</dbReference>
<name>A0A2H0R6M3_9BACT</name>
<dbReference type="AlphaFoldDB" id="A0A2H0R6M3"/>
<dbReference type="Gene3D" id="1.10.3210.10">
    <property type="entry name" value="Hypothetical protein af1432"/>
    <property type="match status" value="1"/>
</dbReference>
<dbReference type="Pfam" id="PF12072">
    <property type="entry name" value="RNase_Y_N"/>
    <property type="match status" value="1"/>
</dbReference>
<dbReference type="InterPro" id="IPR006675">
    <property type="entry name" value="HDIG_dom"/>
</dbReference>
<evidence type="ECO:0000313" key="10">
    <source>
        <dbReference type="Proteomes" id="UP000230232"/>
    </source>
</evidence>
<dbReference type="Pfam" id="PF00013">
    <property type="entry name" value="KH_1"/>
    <property type="match status" value="1"/>
</dbReference>
<dbReference type="SMART" id="SM00471">
    <property type="entry name" value="HDc"/>
    <property type="match status" value="1"/>
</dbReference>
<evidence type="ECO:0000313" key="9">
    <source>
        <dbReference type="EMBL" id="PIR41475.1"/>
    </source>
</evidence>
<dbReference type="InterPro" id="IPR006674">
    <property type="entry name" value="HD_domain"/>
</dbReference>
<gene>
    <name evidence="5 9" type="primary">rny</name>
    <name evidence="9" type="ORF">COV31_01205</name>
</gene>
<dbReference type="GO" id="GO:0005886">
    <property type="term" value="C:plasma membrane"/>
    <property type="evidence" value="ECO:0007669"/>
    <property type="project" value="UniProtKB-SubCell"/>
</dbReference>
<evidence type="ECO:0000256" key="4">
    <source>
        <dbReference type="ARBA" id="ARBA00022884"/>
    </source>
</evidence>
<keyword evidence="5" id="KW-1003">Cell membrane</keyword>
<dbReference type="InterPro" id="IPR036612">
    <property type="entry name" value="KH_dom_type_1_sf"/>
</dbReference>
<dbReference type="GO" id="GO:0004521">
    <property type="term" value="F:RNA endonuclease activity"/>
    <property type="evidence" value="ECO:0007669"/>
    <property type="project" value="UniProtKB-UniRule"/>
</dbReference>
<protein>
    <recommendedName>
        <fullName evidence="5 6">Ribonuclease Y</fullName>
        <shortName evidence="5">RNase Y</shortName>
        <ecNumber evidence="5 6">3.1.-.-</ecNumber>
    </recommendedName>
</protein>
<dbReference type="Pfam" id="PF01966">
    <property type="entry name" value="HD"/>
    <property type="match status" value="1"/>
</dbReference>
<comment type="subcellular location">
    <subcellularLocation>
        <location evidence="5">Cell membrane</location>
        <topology evidence="5">Single-pass membrane protein</topology>
    </subcellularLocation>
</comment>
<evidence type="ECO:0000256" key="1">
    <source>
        <dbReference type="ARBA" id="ARBA00022722"/>
    </source>
</evidence>
<keyword evidence="2 5" id="KW-0255">Endonuclease</keyword>
<dbReference type="SMART" id="SM00322">
    <property type="entry name" value="KH"/>
    <property type="match status" value="1"/>
</dbReference>
<dbReference type="PROSITE" id="PS51831">
    <property type="entry name" value="HD"/>
    <property type="match status" value="1"/>
</dbReference>
<organism evidence="9 10">
    <name type="scientific">Candidatus Yanofskybacteria bacterium CG10_big_fil_rev_8_21_14_0_10_46_23</name>
    <dbReference type="NCBI Taxonomy" id="1975098"/>
    <lineage>
        <taxon>Bacteria</taxon>
        <taxon>Candidatus Yanofskyibacteriota</taxon>
    </lineage>
</organism>
<dbReference type="NCBIfam" id="TIGR00277">
    <property type="entry name" value="HDIG"/>
    <property type="match status" value="1"/>
</dbReference>
<dbReference type="InterPro" id="IPR003607">
    <property type="entry name" value="HD/PDEase_dom"/>
</dbReference>
<dbReference type="Gene3D" id="3.30.1370.10">
    <property type="entry name" value="K Homology domain, type 1"/>
    <property type="match status" value="1"/>
</dbReference>
<dbReference type="PANTHER" id="PTHR12826">
    <property type="entry name" value="RIBONUCLEASE Y"/>
    <property type="match status" value="1"/>
</dbReference>
<evidence type="ECO:0000256" key="7">
    <source>
        <dbReference type="SAM" id="Coils"/>
    </source>
</evidence>
<evidence type="ECO:0000256" key="2">
    <source>
        <dbReference type="ARBA" id="ARBA00022759"/>
    </source>
</evidence>
<dbReference type="NCBIfam" id="TIGR03319">
    <property type="entry name" value="RNase_Y"/>
    <property type="match status" value="1"/>
</dbReference>
<comment type="similarity">
    <text evidence="5">Belongs to the RNase Y family.</text>
</comment>
<keyword evidence="4 5" id="KW-0694">RNA-binding</keyword>
<dbReference type="GO" id="GO:0003723">
    <property type="term" value="F:RNA binding"/>
    <property type="evidence" value="ECO:0007669"/>
    <property type="project" value="UniProtKB-UniRule"/>
</dbReference>
<feature type="transmembrane region" description="Helical" evidence="5">
    <location>
        <begin position="6"/>
        <end position="26"/>
    </location>
</feature>
<dbReference type="PANTHER" id="PTHR12826:SF15">
    <property type="entry name" value="RIBONUCLEASE Y"/>
    <property type="match status" value="1"/>
</dbReference>
<evidence type="ECO:0000256" key="5">
    <source>
        <dbReference type="HAMAP-Rule" id="MF_00335"/>
    </source>
</evidence>
<feature type="coiled-coil region" evidence="7">
    <location>
        <begin position="110"/>
        <end position="179"/>
    </location>
</feature>
<dbReference type="GO" id="GO:0016787">
    <property type="term" value="F:hydrolase activity"/>
    <property type="evidence" value="ECO:0007669"/>
    <property type="project" value="UniProtKB-KW"/>
</dbReference>
<keyword evidence="1 5" id="KW-0540">Nuclease</keyword>
<sequence>MFFGSIHPLFVAIFGVAIGVALGYIIRRFLADHRIKSAETKAQTILGESKSKAQDILLEAKNKALRILDDAKKEGKERQTQLIRIERLLTKKEVELEEKGKIITRDQKSIEEKEGAVTKTREELEDLRVQHTQKLEALSKISREDARVQLFQKIEDENREEIQERIKKLERDKRDELEQRAKDILTVIIQRYAGSHVTDVSTTVVSLPSDEIKGKIIGKEGRNIKTIERLTGVDVIIDDTPETLILSGFDPVRRQIARLALEKLISDGRIHPAKIEEMVSKATDEIDKKIKEAGEASLYELGIGPVDEKLVYLLGRLAFRTSFGQNVLLHSIEVGHISGMLAQELGADPVIAKKAGLFHDIGKAVDHEVQGSHVQIGRKILEKFGVDQEVIRAMEAHHEEYPYTSLESRIVQTADAISGARPGARRDTVEIYLRRLEDLERIANSFGGVEKTYAVQAGRELRVFVSPSEMDDLTAMKLAKDIAKKIEEEVRYPGEIKVNVIRETRAIEYAR</sequence>
<dbReference type="InterPro" id="IPR017705">
    <property type="entry name" value="Ribonuclease_Y"/>
</dbReference>
<comment type="caution">
    <text evidence="9">The sequence shown here is derived from an EMBL/GenBank/DDBJ whole genome shotgun (WGS) entry which is preliminary data.</text>
</comment>
<dbReference type="InterPro" id="IPR004087">
    <property type="entry name" value="KH_dom"/>
</dbReference>
<dbReference type="Proteomes" id="UP000230232">
    <property type="component" value="Unassembled WGS sequence"/>
</dbReference>
<dbReference type="CDD" id="cd22431">
    <property type="entry name" value="KH-I_RNaseY"/>
    <property type="match status" value="1"/>
</dbReference>
<keyword evidence="7" id="KW-0175">Coiled coil</keyword>
<dbReference type="HAMAP" id="MF_00335">
    <property type="entry name" value="RNase_Y"/>
    <property type="match status" value="1"/>
</dbReference>
<keyword evidence="5" id="KW-1133">Transmembrane helix</keyword>
<accession>A0A2H0R6M3</accession>
<evidence type="ECO:0000256" key="6">
    <source>
        <dbReference type="NCBIfam" id="TIGR03319"/>
    </source>
</evidence>
<dbReference type="CDD" id="cd00077">
    <property type="entry name" value="HDc"/>
    <property type="match status" value="1"/>
</dbReference>
<keyword evidence="3 5" id="KW-0378">Hydrolase</keyword>
<dbReference type="InterPro" id="IPR022711">
    <property type="entry name" value="RNase_Y_N"/>
</dbReference>